<sequence>YPPKHLQPLPAWYHPAGLSLFQGPVTFKEVAMYFTREEGALLDPTQRALYRDVMHENYETVTSLGFPISKPDVILQLERGEEPWIRDLQSSEKEVLLRAAFAGEELVKQFNNCLGMQEIFGCPTKSP</sequence>
<dbReference type="GO" id="GO:0006355">
    <property type="term" value="P:regulation of DNA-templated transcription"/>
    <property type="evidence" value="ECO:0007669"/>
    <property type="project" value="InterPro"/>
</dbReference>
<dbReference type="Pfam" id="PF01352">
    <property type="entry name" value="KRAB"/>
    <property type="match status" value="1"/>
</dbReference>
<evidence type="ECO:0000313" key="3">
    <source>
        <dbReference type="Proteomes" id="UP000291020"/>
    </source>
</evidence>
<dbReference type="PANTHER" id="PTHR23232:SF142">
    <property type="entry name" value="GASTRULA ZINC FINGER PROTEIN XLCGF57.1-LIKE-RELATED"/>
    <property type="match status" value="1"/>
</dbReference>
<reference evidence="2" key="2">
    <citation type="submission" date="2025-08" db="UniProtKB">
        <authorList>
            <consortium name="Ensembl"/>
        </authorList>
    </citation>
    <scope>IDENTIFICATION</scope>
</reference>
<dbReference type="PANTHER" id="PTHR23232">
    <property type="entry name" value="KRAB DOMAIN C2H2 ZINC FINGER"/>
    <property type="match status" value="1"/>
</dbReference>
<dbReference type="Gene3D" id="6.10.140.140">
    <property type="match status" value="1"/>
</dbReference>
<accession>A0A452H345</accession>
<protein>
    <recommendedName>
        <fullName evidence="1">KRAB domain-containing protein</fullName>
    </recommendedName>
</protein>
<dbReference type="AlphaFoldDB" id="A0A452H345"/>
<name>A0A452H345_9SAUR</name>
<dbReference type="Proteomes" id="UP000291020">
    <property type="component" value="Unassembled WGS sequence"/>
</dbReference>
<dbReference type="SMART" id="SM00349">
    <property type="entry name" value="KRAB"/>
    <property type="match status" value="1"/>
</dbReference>
<dbReference type="SUPFAM" id="SSF109640">
    <property type="entry name" value="KRAB domain (Kruppel-associated box)"/>
    <property type="match status" value="1"/>
</dbReference>
<dbReference type="InterPro" id="IPR036051">
    <property type="entry name" value="KRAB_dom_sf"/>
</dbReference>
<dbReference type="Ensembl" id="ENSGAGT00000010374.1">
    <property type="protein sequence ID" value="ENSGAGP00000009037.1"/>
    <property type="gene ID" value="ENSGAGG00000007135.1"/>
</dbReference>
<proteinExistence type="predicted"/>
<feature type="domain" description="KRAB" evidence="1">
    <location>
        <begin position="25"/>
        <end position="96"/>
    </location>
</feature>
<reference evidence="2" key="3">
    <citation type="submission" date="2025-09" db="UniProtKB">
        <authorList>
            <consortium name="Ensembl"/>
        </authorList>
    </citation>
    <scope>IDENTIFICATION</scope>
</reference>
<dbReference type="CDD" id="cd07765">
    <property type="entry name" value="KRAB_A-box"/>
    <property type="match status" value="1"/>
</dbReference>
<organism evidence="2 3">
    <name type="scientific">Gopherus agassizii</name>
    <name type="common">Agassiz's desert tortoise</name>
    <dbReference type="NCBI Taxonomy" id="38772"/>
    <lineage>
        <taxon>Eukaryota</taxon>
        <taxon>Metazoa</taxon>
        <taxon>Chordata</taxon>
        <taxon>Craniata</taxon>
        <taxon>Vertebrata</taxon>
        <taxon>Euteleostomi</taxon>
        <taxon>Archelosauria</taxon>
        <taxon>Testudinata</taxon>
        <taxon>Testudines</taxon>
        <taxon>Cryptodira</taxon>
        <taxon>Durocryptodira</taxon>
        <taxon>Testudinoidea</taxon>
        <taxon>Testudinidae</taxon>
        <taxon>Gopherus</taxon>
    </lineage>
</organism>
<keyword evidence="3" id="KW-1185">Reference proteome</keyword>
<evidence type="ECO:0000259" key="1">
    <source>
        <dbReference type="PROSITE" id="PS50805"/>
    </source>
</evidence>
<dbReference type="InterPro" id="IPR001909">
    <property type="entry name" value="KRAB"/>
</dbReference>
<dbReference type="STRING" id="38772.ENSGAGP00000009037"/>
<dbReference type="PROSITE" id="PS50805">
    <property type="entry name" value="KRAB"/>
    <property type="match status" value="1"/>
</dbReference>
<dbReference type="InterPro" id="IPR050169">
    <property type="entry name" value="Krueppel_C2H2_ZnF"/>
</dbReference>
<evidence type="ECO:0000313" key="2">
    <source>
        <dbReference type="Ensembl" id="ENSGAGP00000009037.1"/>
    </source>
</evidence>
<reference evidence="3" key="1">
    <citation type="journal article" date="2017" name="PLoS ONE">
        <title>The Agassiz's desert tortoise genome provides a resource for the conservation of a threatened species.</title>
        <authorList>
            <person name="Tollis M."/>
            <person name="DeNardo D.F."/>
            <person name="Cornelius J.A."/>
            <person name="Dolby G.A."/>
            <person name="Edwards T."/>
            <person name="Henen B.T."/>
            <person name="Karl A.E."/>
            <person name="Murphy R.W."/>
            <person name="Kusumi K."/>
        </authorList>
    </citation>
    <scope>NUCLEOTIDE SEQUENCE [LARGE SCALE GENOMIC DNA]</scope>
</reference>